<dbReference type="Pfam" id="PF00196">
    <property type="entry name" value="GerE"/>
    <property type="match status" value="1"/>
</dbReference>
<dbReference type="PANTHER" id="PTHR44688">
    <property type="entry name" value="DNA-BINDING TRANSCRIPTIONAL ACTIVATOR DEVR_DOSR"/>
    <property type="match status" value="1"/>
</dbReference>
<dbReference type="AlphaFoldDB" id="A0A0S2I0I5"/>
<dbReference type="GO" id="GO:0003677">
    <property type="term" value="F:DNA binding"/>
    <property type="evidence" value="ECO:0007669"/>
    <property type="project" value="UniProtKB-KW"/>
</dbReference>
<dbReference type="InterPro" id="IPR011006">
    <property type="entry name" value="CheY-like_superfamily"/>
</dbReference>
<dbReference type="PROSITE" id="PS50043">
    <property type="entry name" value="HTH_LUXR_2"/>
    <property type="match status" value="1"/>
</dbReference>
<keyword evidence="3" id="KW-0804">Transcription</keyword>
<dbReference type="SUPFAM" id="SSF52172">
    <property type="entry name" value="CheY-like"/>
    <property type="match status" value="1"/>
</dbReference>
<dbReference type="InterPro" id="IPR036388">
    <property type="entry name" value="WH-like_DNA-bd_sf"/>
</dbReference>
<dbReference type="Proteomes" id="UP000064893">
    <property type="component" value="Chromosome"/>
</dbReference>
<evidence type="ECO:0000313" key="6">
    <source>
        <dbReference type="Proteomes" id="UP000064893"/>
    </source>
</evidence>
<feature type="domain" description="HTH luxR-type" evidence="4">
    <location>
        <begin position="121"/>
        <end position="188"/>
    </location>
</feature>
<organism evidence="5 6">
    <name type="scientific">Salinivirga cyanobacteriivorans</name>
    <dbReference type="NCBI Taxonomy" id="1307839"/>
    <lineage>
        <taxon>Bacteria</taxon>
        <taxon>Pseudomonadati</taxon>
        <taxon>Bacteroidota</taxon>
        <taxon>Bacteroidia</taxon>
        <taxon>Bacteroidales</taxon>
        <taxon>Salinivirgaceae</taxon>
        <taxon>Salinivirga</taxon>
    </lineage>
</organism>
<proteinExistence type="predicted"/>
<dbReference type="Gene3D" id="1.10.10.10">
    <property type="entry name" value="Winged helix-like DNA-binding domain superfamily/Winged helix DNA-binding domain"/>
    <property type="match status" value="1"/>
</dbReference>
<name>A0A0S2I0I5_9BACT</name>
<dbReference type="Gene3D" id="3.40.50.2300">
    <property type="match status" value="1"/>
</dbReference>
<dbReference type="InterPro" id="IPR016032">
    <property type="entry name" value="Sig_transdc_resp-reg_C-effctor"/>
</dbReference>
<dbReference type="KEGG" id="blq:L21SP5_01876"/>
<dbReference type="InterPro" id="IPR000792">
    <property type="entry name" value="Tscrpt_reg_LuxR_C"/>
</dbReference>
<evidence type="ECO:0000259" key="4">
    <source>
        <dbReference type="PROSITE" id="PS50043"/>
    </source>
</evidence>
<dbReference type="OrthoDB" id="9797341at2"/>
<evidence type="ECO:0000256" key="3">
    <source>
        <dbReference type="ARBA" id="ARBA00023163"/>
    </source>
</evidence>
<sequence length="204" mass="23331">MTQNCKILIIEPSDIIRQGLAEILRSISCIEKIDQIESWETFLAQKNEKNYDLVLLNPLGCCRGPRLRPQVLEKFESTILIGIITTIYHRNLHQDYQDVIYLSDMEAEVRSLVVRYLTQKTEKPPVYQLLSEREIDVLKQMALGLSNKEIAETLHISTHTVISHRKNISNKLGIRTTSGMAIYAVTAKLIDASDILNDIPKNRD</sequence>
<dbReference type="SMART" id="SM00421">
    <property type="entry name" value="HTH_LUXR"/>
    <property type="match status" value="1"/>
</dbReference>
<evidence type="ECO:0000256" key="1">
    <source>
        <dbReference type="ARBA" id="ARBA00023015"/>
    </source>
</evidence>
<gene>
    <name evidence="5" type="primary">vraR</name>
    <name evidence="5" type="ORF">L21SP5_01876</name>
</gene>
<dbReference type="STRING" id="1307839.L21SP5_01876"/>
<dbReference type="RefSeq" id="WP_057952971.1">
    <property type="nucleotide sequence ID" value="NZ_CP013118.1"/>
</dbReference>
<evidence type="ECO:0000313" key="5">
    <source>
        <dbReference type="EMBL" id="ALO15516.1"/>
    </source>
</evidence>
<reference evidence="5 6" key="1">
    <citation type="submission" date="2015-11" db="EMBL/GenBank/DDBJ databases">
        <title>Description and complete genome sequence of a novel strain predominating in hypersaline microbial mats and representing a new family of the Bacteriodetes phylum.</title>
        <authorList>
            <person name="Spring S."/>
            <person name="Bunk B."/>
            <person name="Sproer C."/>
            <person name="Klenk H.-P."/>
        </authorList>
    </citation>
    <scope>NUCLEOTIDE SEQUENCE [LARGE SCALE GENOMIC DNA]</scope>
    <source>
        <strain evidence="5 6">L21-Spi-D4</strain>
    </source>
</reference>
<protein>
    <submittedName>
        <fullName evidence="5">Response regulator protein VraR</fullName>
    </submittedName>
</protein>
<dbReference type="GO" id="GO:0006355">
    <property type="term" value="P:regulation of DNA-templated transcription"/>
    <property type="evidence" value="ECO:0007669"/>
    <property type="project" value="InterPro"/>
</dbReference>
<dbReference type="EMBL" id="CP013118">
    <property type="protein sequence ID" value="ALO15516.1"/>
    <property type="molecule type" value="Genomic_DNA"/>
</dbReference>
<keyword evidence="1" id="KW-0805">Transcription regulation</keyword>
<dbReference type="PANTHER" id="PTHR44688:SF16">
    <property type="entry name" value="DNA-BINDING TRANSCRIPTIONAL ACTIVATOR DEVR_DOSR"/>
    <property type="match status" value="1"/>
</dbReference>
<dbReference type="PRINTS" id="PR00038">
    <property type="entry name" value="HTHLUXR"/>
</dbReference>
<accession>A0A0S2I0I5</accession>
<dbReference type="CDD" id="cd06170">
    <property type="entry name" value="LuxR_C_like"/>
    <property type="match status" value="1"/>
</dbReference>
<evidence type="ECO:0000256" key="2">
    <source>
        <dbReference type="ARBA" id="ARBA00023125"/>
    </source>
</evidence>
<dbReference type="SUPFAM" id="SSF46894">
    <property type="entry name" value="C-terminal effector domain of the bipartite response regulators"/>
    <property type="match status" value="1"/>
</dbReference>
<dbReference type="PROSITE" id="PS00622">
    <property type="entry name" value="HTH_LUXR_1"/>
    <property type="match status" value="1"/>
</dbReference>
<keyword evidence="6" id="KW-1185">Reference proteome</keyword>
<keyword evidence="2" id="KW-0238">DNA-binding</keyword>